<feature type="signal peptide" evidence="2">
    <location>
        <begin position="1"/>
        <end position="22"/>
    </location>
</feature>
<evidence type="ECO:0000313" key="4">
    <source>
        <dbReference type="Proteomes" id="UP001202550"/>
    </source>
</evidence>
<gene>
    <name evidence="3" type="ORF">M3N55_09020</name>
</gene>
<name>A0ABT0M2G9_9RHOB</name>
<feature type="chain" id="PRO_5045484033" evidence="2">
    <location>
        <begin position="23"/>
        <end position="716"/>
    </location>
</feature>
<organism evidence="3 4">
    <name type="scientific">Roseinatronobacter domitianus</name>
    <dbReference type="NCBI Taxonomy" id="2940293"/>
    <lineage>
        <taxon>Bacteria</taxon>
        <taxon>Pseudomonadati</taxon>
        <taxon>Pseudomonadota</taxon>
        <taxon>Alphaproteobacteria</taxon>
        <taxon>Rhodobacterales</taxon>
        <taxon>Paracoccaceae</taxon>
        <taxon>Roseinatronobacter</taxon>
    </lineage>
</organism>
<dbReference type="RefSeq" id="WP_249058200.1">
    <property type="nucleotide sequence ID" value="NZ_JALZWP010000007.1"/>
</dbReference>
<evidence type="ECO:0000256" key="2">
    <source>
        <dbReference type="SAM" id="SignalP"/>
    </source>
</evidence>
<dbReference type="EMBL" id="JALZWP010000007">
    <property type="protein sequence ID" value="MCL1628873.1"/>
    <property type="molecule type" value="Genomic_DNA"/>
</dbReference>
<dbReference type="Proteomes" id="UP001202550">
    <property type="component" value="Unassembled WGS sequence"/>
</dbReference>
<feature type="region of interest" description="Disordered" evidence="1">
    <location>
        <begin position="597"/>
        <end position="691"/>
    </location>
</feature>
<comment type="caution">
    <text evidence="3">The sequence shown here is derived from an EMBL/GenBank/DDBJ whole genome shotgun (WGS) entry which is preliminary data.</text>
</comment>
<evidence type="ECO:0000256" key="1">
    <source>
        <dbReference type="SAM" id="MobiDB-lite"/>
    </source>
</evidence>
<protein>
    <submittedName>
        <fullName evidence="3">Uncharacterized protein</fullName>
    </submittedName>
</protein>
<reference evidence="3 4" key="1">
    <citation type="submission" date="2022-05" db="EMBL/GenBank/DDBJ databases">
        <title>Seasonal and diel survey of microbial diversity of the Tyrrhenian coast.</title>
        <authorList>
            <person name="Gattoni G."/>
            <person name="Corral P."/>
        </authorList>
    </citation>
    <scope>NUCLEOTIDE SEQUENCE [LARGE SCALE GENOMIC DNA]</scope>
    <source>
        <strain evidence="3 4">V10</strain>
    </source>
</reference>
<keyword evidence="4" id="KW-1185">Reference proteome</keyword>
<evidence type="ECO:0000313" key="3">
    <source>
        <dbReference type="EMBL" id="MCL1628873.1"/>
    </source>
</evidence>
<proteinExistence type="predicted"/>
<sequence>MRLLILAAGLLLMMLAPRSILAQGANTVMRAGEHADFTRLVMPLPDGTDWRLVEADGYIDVVFSDPTLSVDLSQAFDRIPRTRLRTIEPIEGGLRLQLSCPCSARRVDGVPGQLVLDLWSPEPENTQEQSDLRPRARPALESTRQVAQNAGVALARSLKEQAIPEPEDALALHTRLMPAAPSISTTGKPGPVVETTTDDVTRKLGVAISSAVAGNLLRPDPNFEQTPTSEQLAVPAKIARHFQSQDDRREAPNSLSDQLCQTAVSAQVADWSVPPPLGAPGQNWQALYDPLDRINEDAVTTLVTEFLRSGFGVEARSLLGLLPDGEQVKALHNLTYVIDLESPPNPDILSAYAECSDFDMLWAFLSDPAASLTHPNAQNRVVRATQGLSETLRHHLGGAVINQLLRHDAAEAANLVQAVLARSAPSSRTSVTPDVLLAKPEPLSGLAARDLIDLADSDLLLVLENAQRRDLTLAPDLLSLAIDRQFALRRSDIGRQFAHVTARLLARAQEFDAAFRIANSAETGLTQAARTKLLSDLFDTLAQTATDSTFVTVVFAQAPWELSALSEPTLTALRTRLEALGFADAAHRLDAALAQATSSAQMPEPALDETAPVAMPGTGAELAGLSPPAQSSGLVATDPDLTPVGPLADTVPSMPVTPNTGADASGDGNGPMIAAAEEPRQPAGLLSQGRQALERSAELRERLQSLMADPDGALTQ</sequence>
<accession>A0ABT0M2G9</accession>
<keyword evidence="2" id="KW-0732">Signal</keyword>